<accession>A0A7G3PLR4</accession>
<protein>
    <submittedName>
        <fullName evidence="1">Uncharacterized protein</fullName>
    </submittedName>
</protein>
<dbReference type="Proteomes" id="UP000515820">
    <property type="component" value="Segment"/>
</dbReference>
<name>A0A7G3PLR4_9CAUD</name>
<evidence type="ECO:0000313" key="2">
    <source>
        <dbReference type="Proteomes" id="UP000515820"/>
    </source>
</evidence>
<dbReference type="EMBL" id="MN820898">
    <property type="protein sequence ID" value="QHB80442.1"/>
    <property type="molecule type" value="Genomic_DNA"/>
</dbReference>
<sequence>MARSSAFKKSLSAALYYARKRRKARWLAQFPTSDPGVAGMEWNDNGIIKTSEG</sequence>
<organism evidence="1 2">
    <name type="scientific">Sphingomonas phage vB_StuS_MMDA13</name>
    <dbReference type="NCBI Taxonomy" id="2686378"/>
    <lineage>
        <taxon>Viruses</taxon>
        <taxon>Duplodnaviria</taxon>
        <taxon>Heunggongvirae</taxon>
        <taxon>Uroviricota</taxon>
        <taxon>Caudoviricetes</taxon>
        <taxon>Queuovirinae</taxon>
        <taxon>Torvergatavirus</taxon>
        <taxon>Torvergatavirus MMDA13</taxon>
    </lineage>
</organism>
<keyword evidence="2" id="KW-1185">Reference proteome</keyword>
<evidence type="ECO:0000313" key="1">
    <source>
        <dbReference type="EMBL" id="QHB80442.1"/>
    </source>
</evidence>
<reference evidence="1 2" key="1">
    <citation type="journal article" date="2020" name="Viruses">
        <title>Characterization of vB_StuS_MMDA13, a Newly Discovered Bacteriophage Infecting the Agar-Degrading Species Sphingomonas turrisvirgatae.</title>
        <authorList>
            <person name="Marmo P."/>
            <person name="Thaller M.C."/>
            <person name="Di Lallo G."/>
            <person name="Henrici De Angelis L."/>
            <person name="Poerio N."/>
            <person name="De Santis F."/>
            <person name="Fraziano M."/>
            <person name="Migliore L."/>
            <person name="D'Andrea M.M."/>
        </authorList>
    </citation>
    <scope>NUCLEOTIDE SEQUENCE [LARGE SCALE GENOMIC DNA]</scope>
</reference>
<proteinExistence type="predicted"/>
<gene>
    <name evidence="1" type="ORF">MMDA13_gp08</name>
</gene>